<organism evidence="1 2">
    <name type="scientific">Penicillium cataractarum</name>
    <dbReference type="NCBI Taxonomy" id="2100454"/>
    <lineage>
        <taxon>Eukaryota</taxon>
        <taxon>Fungi</taxon>
        <taxon>Dikarya</taxon>
        <taxon>Ascomycota</taxon>
        <taxon>Pezizomycotina</taxon>
        <taxon>Eurotiomycetes</taxon>
        <taxon>Eurotiomycetidae</taxon>
        <taxon>Eurotiales</taxon>
        <taxon>Aspergillaceae</taxon>
        <taxon>Penicillium</taxon>
    </lineage>
</organism>
<dbReference type="InterPro" id="IPR036047">
    <property type="entry name" value="F-box-like_dom_sf"/>
</dbReference>
<evidence type="ECO:0008006" key="3">
    <source>
        <dbReference type="Google" id="ProtNLM"/>
    </source>
</evidence>
<evidence type="ECO:0000313" key="2">
    <source>
        <dbReference type="Proteomes" id="UP001147782"/>
    </source>
</evidence>
<dbReference type="OrthoDB" id="4455582at2759"/>
<name>A0A9W9SLJ1_9EURO</name>
<dbReference type="GeneID" id="81435312"/>
<proteinExistence type="predicted"/>
<dbReference type="AlphaFoldDB" id="A0A9W9SLJ1"/>
<keyword evidence="2" id="KW-1185">Reference proteome</keyword>
<gene>
    <name evidence="1" type="ORF">N7496_003204</name>
</gene>
<reference evidence="1" key="2">
    <citation type="journal article" date="2023" name="IMA Fungus">
        <title>Comparative genomic study of the Penicillium genus elucidates a diverse pangenome and 15 lateral gene transfer events.</title>
        <authorList>
            <person name="Petersen C."/>
            <person name="Sorensen T."/>
            <person name="Nielsen M.R."/>
            <person name="Sondergaard T.E."/>
            <person name="Sorensen J.L."/>
            <person name="Fitzpatrick D.A."/>
            <person name="Frisvad J.C."/>
            <person name="Nielsen K.L."/>
        </authorList>
    </citation>
    <scope>NUCLEOTIDE SEQUENCE</scope>
    <source>
        <strain evidence="1">IBT 29864</strain>
    </source>
</reference>
<dbReference type="RefSeq" id="XP_056558347.1">
    <property type="nucleotide sequence ID" value="XM_056696135.1"/>
</dbReference>
<sequence length="157" mass="18877">MDLLPLEIIQQILADLPDFESLQCMILTSRRFLEAFHDREKWVLCQILEQSIPRTLWFDAHVAFMASQLPLYQHWQARKQVMEFYLVRDVQTFHASFQPRLSHRLALSKFYRIVEHWSSVFASYTLRFYRIDGELRESPLDPVPVSDSEYIRIERDL</sequence>
<dbReference type="EMBL" id="JAPZBS010000002">
    <property type="protein sequence ID" value="KAJ5380776.1"/>
    <property type="molecule type" value="Genomic_DNA"/>
</dbReference>
<comment type="caution">
    <text evidence="1">The sequence shown here is derived from an EMBL/GenBank/DDBJ whole genome shotgun (WGS) entry which is preliminary data.</text>
</comment>
<evidence type="ECO:0000313" key="1">
    <source>
        <dbReference type="EMBL" id="KAJ5380776.1"/>
    </source>
</evidence>
<reference evidence="1" key="1">
    <citation type="submission" date="2022-11" db="EMBL/GenBank/DDBJ databases">
        <authorList>
            <person name="Petersen C."/>
        </authorList>
    </citation>
    <scope>NUCLEOTIDE SEQUENCE</scope>
    <source>
        <strain evidence="1">IBT 29864</strain>
    </source>
</reference>
<protein>
    <recommendedName>
        <fullName evidence="3">F-box domain-containing protein</fullName>
    </recommendedName>
</protein>
<dbReference type="Proteomes" id="UP001147782">
    <property type="component" value="Unassembled WGS sequence"/>
</dbReference>
<accession>A0A9W9SLJ1</accession>
<dbReference type="SUPFAM" id="SSF81383">
    <property type="entry name" value="F-box domain"/>
    <property type="match status" value="1"/>
</dbReference>